<reference evidence="12 13" key="1">
    <citation type="submission" date="2016-10" db="EMBL/GenBank/DDBJ databases">
        <authorList>
            <person name="de Groot N.N."/>
        </authorList>
    </citation>
    <scope>NUCLEOTIDE SEQUENCE [LARGE SCALE GENOMIC DNA]</scope>
    <source>
        <strain evidence="12 13">DSM 44908</strain>
    </source>
</reference>
<dbReference type="Gene3D" id="2.40.50.910">
    <property type="entry name" value="Type VII secretion system EccB, repeat 3 domain"/>
    <property type="match status" value="1"/>
</dbReference>
<sequence>MGREPVTKWQVGAHRFATRRVDVALVHGDPTMRHDPLRASSRATAVGAVVAVLVLAGCAILAFLRPAPTIGDADIVRDDDTGALYVVLDGVLHPTSGLASARLIVGRPDDPVGVPTERIAERPRGAAVGIVDAPHSIAVRTDATVWSVCDRGATSSEAGATTVGVTSDPTDPNTPGPRQSGGAVLWQRDGITYLLHDGVRSRLDPADTVLMRALGLDDALPVRVSAALLDSVPESRPLEVPRIDGVGTPVAYALGDRRVGSVVTVDLGDRSRHYVALADGIQAVGSAVAQVLRFSDSAGRVGLDAIAPDVIARAPRTERPLDVSAFPEAPPQLAAVGNVCAAWSSPAAGPVVVTTGDDVPAGRHDAVVQPGADGGGDAVDRVDIDAGAGVFVIATDPLVAETRRDGRFYVSDTGVRYGVPTDDDASALGLGEPVPVPWSMIARLPAGPTLDADAARRTHDGPPLEAASPGR</sequence>
<dbReference type="OrthoDB" id="3847604at2"/>
<dbReference type="AlphaFoldDB" id="A0A1I0SNT1"/>
<evidence type="ECO:0000313" key="12">
    <source>
        <dbReference type="EMBL" id="SFA41191.1"/>
    </source>
</evidence>
<keyword evidence="3" id="KW-1003">Cell membrane</keyword>
<evidence type="ECO:0000256" key="9">
    <source>
        <dbReference type="ARBA" id="ARBA00023136"/>
    </source>
</evidence>
<evidence type="ECO:0000256" key="1">
    <source>
        <dbReference type="ARBA" id="ARBA00004162"/>
    </source>
</evidence>
<keyword evidence="7" id="KW-0067">ATP-binding</keyword>
<keyword evidence="9 11" id="KW-0472">Membrane</keyword>
<dbReference type="InterPro" id="IPR044857">
    <property type="entry name" value="T7SS_EccB_R1"/>
</dbReference>
<comment type="similarity">
    <text evidence="2">Belongs to the EccB family.</text>
</comment>
<evidence type="ECO:0000256" key="8">
    <source>
        <dbReference type="ARBA" id="ARBA00022989"/>
    </source>
</evidence>
<dbReference type="GO" id="GO:0005576">
    <property type="term" value="C:extracellular region"/>
    <property type="evidence" value="ECO:0007669"/>
    <property type="project" value="TreeGrafter"/>
</dbReference>
<feature type="compositionally biased region" description="Polar residues" evidence="10">
    <location>
        <begin position="159"/>
        <end position="177"/>
    </location>
</feature>
<proteinExistence type="inferred from homology"/>
<evidence type="ECO:0000256" key="10">
    <source>
        <dbReference type="SAM" id="MobiDB-lite"/>
    </source>
</evidence>
<comment type="subcellular location">
    <subcellularLocation>
        <location evidence="1">Cell membrane</location>
        <topology evidence="1">Single-pass membrane protein</topology>
    </subcellularLocation>
</comment>
<dbReference type="GO" id="GO:0005524">
    <property type="term" value="F:ATP binding"/>
    <property type="evidence" value="ECO:0007669"/>
    <property type="project" value="UniProtKB-KW"/>
</dbReference>
<organism evidence="12 13">
    <name type="scientific">Rhodococcoides kroppenstedtii</name>
    <dbReference type="NCBI Taxonomy" id="293050"/>
    <lineage>
        <taxon>Bacteria</taxon>
        <taxon>Bacillati</taxon>
        <taxon>Actinomycetota</taxon>
        <taxon>Actinomycetes</taxon>
        <taxon>Mycobacteriales</taxon>
        <taxon>Nocardiaceae</taxon>
        <taxon>Rhodococcoides</taxon>
    </lineage>
</organism>
<evidence type="ECO:0000256" key="5">
    <source>
        <dbReference type="ARBA" id="ARBA00022741"/>
    </source>
</evidence>
<dbReference type="EMBL" id="FOJN01000002">
    <property type="protein sequence ID" value="SFA41191.1"/>
    <property type="molecule type" value="Genomic_DNA"/>
</dbReference>
<dbReference type="InterPro" id="IPR042485">
    <property type="entry name" value="T7SS_EccB_R3"/>
</dbReference>
<feature type="compositionally biased region" description="Basic and acidic residues" evidence="10">
    <location>
        <begin position="453"/>
        <end position="462"/>
    </location>
</feature>
<evidence type="ECO:0000256" key="3">
    <source>
        <dbReference type="ARBA" id="ARBA00022475"/>
    </source>
</evidence>
<dbReference type="GeneID" id="85484524"/>
<evidence type="ECO:0000313" key="13">
    <source>
        <dbReference type="Proteomes" id="UP000182054"/>
    </source>
</evidence>
<dbReference type="GO" id="GO:0016787">
    <property type="term" value="F:hydrolase activity"/>
    <property type="evidence" value="ECO:0007669"/>
    <property type="project" value="UniProtKB-KW"/>
</dbReference>
<feature type="region of interest" description="Disordered" evidence="10">
    <location>
        <begin position="452"/>
        <end position="471"/>
    </location>
</feature>
<name>A0A1I0SNT1_9NOCA</name>
<keyword evidence="6" id="KW-0378">Hydrolase</keyword>
<dbReference type="Gene3D" id="3.30.2390.20">
    <property type="entry name" value="Type VII secretion system EccB, repeat 1 domain"/>
    <property type="match status" value="1"/>
</dbReference>
<dbReference type="PANTHER" id="PTHR40765">
    <property type="entry name" value="ESX-2 SECRETION SYSTEM ATPASE ECCB2"/>
    <property type="match status" value="1"/>
</dbReference>
<dbReference type="RefSeq" id="WP_074921733.1">
    <property type="nucleotide sequence ID" value="NZ_FOJN01000002.1"/>
</dbReference>
<dbReference type="PANTHER" id="PTHR40765:SF2">
    <property type="entry name" value="ESX-2 SECRETION SYSTEM ATPASE ECCB2"/>
    <property type="match status" value="1"/>
</dbReference>
<evidence type="ECO:0000256" key="4">
    <source>
        <dbReference type="ARBA" id="ARBA00022692"/>
    </source>
</evidence>
<evidence type="ECO:0000256" key="6">
    <source>
        <dbReference type="ARBA" id="ARBA00022801"/>
    </source>
</evidence>
<feature type="region of interest" description="Disordered" evidence="10">
    <location>
        <begin position="159"/>
        <end position="182"/>
    </location>
</feature>
<dbReference type="Proteomes" id="UP000182054">
    <property type="component" value="Unassembled WGS sequence"/>
</dbReference>
<dbReference type="Pfam" id="PF05108">
    <property type="entry name" value="T7SS_ESX1_EccB"/>
    <property type="match status" value="1"/>
</dbReference>
<keyword evidence="4 11" id="KW-0812">Transmembrane</keyword>
<evidence type="ECO:0000256" key="11">
    <source>
        <dbReference type="SAM" id="Phobius"/>
    </source>
</evidence>
<dbReference type="GO" id="GO:0005886">
    <property type="term" value="C:plasma membrane"/>
    <property type="evidence" value="ECO:0007669"/>
    <property type="project" value="UniProtKB-SubCell"/>
</dbReference>
<keyword evidence="5" id="KW-0547">Nucleotide-binding</keyword>
<dbReference type="NCBIfam" id="TIGR03919">
    <property type="entry name" value="T7SS_EccB"/>
    <property type="match status" value="1"/>
</dbReference>
<accession>A0A1I0SNT1</accession>
<protein>
    <submittedName>
        <fullName evidence="12">Type VII secretion protein EccB</fullName>
    </submittedName>
</protein>
<dbReference type="InterPro" id="IPR007795">
    <property type="entry name" value="T7SS_EccB"/>
</dbReference>
<evidence type="ECO:0000256" key="2">
    <source>
        <dbReference type="ARBA" id="ARBA00008149"/>
    </source>
</evidence>
<evidence type="ECO:0000256" key="7">
    <source>
        <dbReference type="ARBA" id="ARBA00022840"/>
    </source>
</evidence>
<feature type="transmembrane region" description="Helical" evidence="11">
    <location>
        <begin position="43"/>
        <end position="64"/>
    </location>
</feature>
<keyword evidence="8 11" id="KW-1133">Transmembrane helix</keyword>
<gene>
    <name evidence="12" type="ORF">SAMN05444374_10239</name>
</gene>